<protein>
    <submittedName>
        <fullName evidence="2">Uncharacterized protein</fullName>
    </submittedName>
</protein>
<evidence type="ECO:0000313" key="2">
    <source>
        <dbReference type="EMBL" id="ROL44505.1"/>
    </source>
</evidence>
<dbReference type="EMBL" id="RJVU01045310">
    <property type="protein sequence ID" value="ROL44505.1"/>
    <property type="molecule type" value="Genomic_DNA"/>
</dbReference>
<reference evidence="2 3" key="1">
    <citation type="submission" date="2018-10" db="EMBL/GenBank/DDBJ databases">
        <title>Genome assembly for a Yunnan-Guizhou Plateau 3E fish, Anabarilius grahami (Regan), and its evolutionary and genetic applications.</title>
        <authorList>
            <person name="Jiang W."/>
        </authorList>
    </citation>
    <scope>NUCLEOTIDE SEQUENCE [LARGE SCALE GENOMIC DNA]</scope>
    <source>
        <strain evidence="2">AG-KIZ</strain>
        <tissue evidence="2">Muscle</tissue>
    </source>
</reference>
<gene>
    <name evidence="2" type="ORF">DPX16_23711</name>
</gene>
<proteinExistence type="predicted"/>
<evidence type="ECO:0000256" key="1">
    <source>
        <dbReference type="SAM" id="MobiDB-lite"/>
    </source>
</evidence>
<organism evidence="2 3">
    <name type="scientific">Anabarilius grahami</name>
    <name type="common">Kanglang fish</name>
    <name type="synonym">Barilius grahami</name>
    <dbReference type="NCBI Taxonomy" id="495550"/>
    <lineage>
        <taxon>Eukaryota</taxon>
        <taxon>Metazoa</taxon>
        <taxon>Chordata</taxon>
        <taxon>Craniata</taxon>
        <taxon>Vertebrata</taxon>
        <taxon>Euteleostomi</taxon>
        <taxon>Actinopterygii</taxon>
        <taxon>Neopterygii</taxon>
        <taxon>Teleostei</taxon>
        <taxon>Ostariophysi</taxon>
        <taxon>Cypriniformes</taxon>
        <taxon>Xenocyprididae</taxon>
        <taxon>Xenocypridinae</taxon>
        <taxon>Xenocypridinae incertae sedis</taxon>
        <taxon>Anabarilius</taxon>
    </lineage>
</organism>
<keyword evidence="3" id="KW-1185">Reference proteome</keyword>
<sequence>MTSYGATRKYKGAPGETASISSSFGPVLSDCIYTNSASLVVEIVYYSTMPGTYHIASEQCTQSKHLLPFKQGEYKHTPTCPGGGPPGPITPDEHGRQLVAMLSYKGAY</sequence>
<feature type="region of interest" description="Disordered" evidence="1">
    <location>
        <begin position="1"/>
        <end position="20"/>
    </location>
</feature>
<dbReference type="AlphaFoldDB" id="A0A3N0YE66"/>
<comment type="caution">
    <text evidence="2">The sequence shown here is derived from an EMBL/GenBank/DDBJ whole genome shotgun (WGS) entry which is preliminary data.</text>
</comment>
<dbReference type="Proteomes" id="UP000281406">
    <property type="component" value="Unassembled WGS sequence"/>
</dbReference>
<accession>A0A3N0YE66</accession>
<name>A0A3N0YE66_ANAGA</name>
<evidence type="ECO:0000313" key="3">
    <source>
        <dbReference type="Proteomes" id="UP000281406"/>
    </source>
</evidence>